<evidence type="ECO:0000256" key="1">
    <source>
        <dbReference type="SAM" id="SignalP"/>
    </source>
</evidence>
<dbReference type="Proteomes" id="UP001153148">
    <property type="component" value="Unassembled WGS sequence"/>
</dbReference>
<proteinExistence type="predicted"/>
<feature type="chain" id="PRO_5045115633" description="Lipocalin/cytosolic fatty-acid binding domain-containing protein" evidence="1">
    <location>
        <begin position="18"/>
        <end position="173"/>
    </location>
</feature>
<keyword evidence="1" id="KW-0732">Signal</keyword>
<gene>
    <name evidence="3" type="ORF">TPAB3V08_LOCUS3954</name>
</gene>
<evidence type="ECO:0000259" key="2">
    <source>
        <dbReference type="Pfam" id="PF00061"/>
    </source>
</evidence>
<sequence length="173" mass="19108">MALLLLGVLLITSQVFATCPEKVAKSNIDSTRMAGVWHNYKVSSNAPPLKCFHVVVTPGEDGSLGLSQAIYNTTSNSYIQWSNTLTKESPTSSDAKYADGSRNFYILDTDYSNFAVWWYCGPKYSNKDETTEVTWLASRTKSLSSSVEVEANKALPSGEYVLYDQSGCPEHDH</sequence>
<name>A0ABN7NNJ0_TIMPD</name>
<comment type="caution">
    <text evidence="3">The sequence shown here is derived from an EMBL/GenBank/DDBJ whole genome shotgun (WGS) entry which is preliminary data.</text>
</comment>
<protein>
    <recommendedName>
        <fullName evidence="2">Lipocalin/cytosolic fatty-acid binding domain-containing protein</fullName>
    </recommendedName>
</protein>
<dbReference type="EMBL" id="CAJPIN010004675">
    <property type="protein sequence ID" value="CAG2056971.1"/>
    <property type="molecule type" value="Genomic_DNA"/>
</dbReference>
<dbReference type="Gene3D" id="2.40.128.20">
    <property type="match status" value="1"/>
</dbReference>
<dbReference type="InterPro" id="IPR000566">
    <property type="entry name" value="Lipocln_cytosolic_FA-bd_dom"/>
</dbReference>
<dbReference type="Pfam" id="PF00061">
    <property type="entry name" value="Lipocalin"/>
    <property type="match status" value="1"/>
</dbReference>
<dbReference type="SUPFAM" id="SSF50814">
    <property type="entry name" value="Lipocalins"/>
    <property type="match status" value="1"/>
</dbReference>
<evidence type="ECO:0000313" key="3">
    <source>
        <dbReference type="EMBL" id="CAG2056971.1"/>
    </source>
</evidence>
<evidence type="ECO:0000313" key="4">
    <source>
        <dbReference type="Proteomes" id="UP001153148"/>
    </source>
</evidence>
<organism evidence="3 4">
    <name type="scientific">Timema podura</name>
    <name type="common">Walking stick</name>
    <dbReference type="NCBI Taxonomy" id="61482"/>
    <lineage>
        <taxon>Eukaryota</taxon>
        <taxon>Metazoa</taxon>
        <taxon>Ecdysozoa</taxon>
        <taxon>Arthropoda</taxon>
        <taxon>Hexapoda</taxon>
        <taxon>Insecta</taxon>
        <taxon>Pterygota</taxon>
        <taxon>Neoptera</taxon>
        <taxon>Polyneoptera</taxon>
        <taxon>Phasmatodea</taxon>
        <taxon>Timematodea</taxon>
        <taxon>Timematoidea</taxon>
        <taxon>Timematidae</taxon>
        <taxon>Timema</taxon>
    </lineage>
</organism>
<accession>A0ABN7NNJ0</accession>
<keyword evidence="4" id="KW-1185">Reference proteome</keyword>
<reference evidence="3" key="1">
    <citation type="submission" date="2021-03" db="EMBL/GenBank/DDBJ databases">
        <authorList>
            <person name="Tran Van P."/>
        </authorList>
    </citation>
    <scope>NUCLEOTIDE SEQUENCE</scope>
</reference>
<feature type="domain" description="Lipocalin/cytosolic fatty-acid binding" evidence="2">
    <location>
        <begin position="35"/>
        <end position="147"/>
    </location>
</feature>
<feature type="signal peptide" evidence="1">
    <location>
        <begin position="1"/>
        <end position="17"/>
    </location>
</feature>
<dbReference type="InterPro" id="IPR012674">
    <property type="entry name" value="Calycin"/>
</dbReference>